<comment type="caution">
    <text evidence="7">The sequence shown here is derived from an EMBL/GenBank/DDBJ whole genome shotgun (WGS) entry which is preliminary data.</text>
</comment>
<evidence type="ECO:0000256" key="6">
    <source>
        <dbReference type="HAMAP-Rule" id="MF_00502"/>
    </source>
</evidence>
<keyword evidence="4 6" id="KW-0689">Ribosomal protein</keyword>
<dbReference type="PROSITE" id="PS01143">
    <property type="entry name" value="RIBOSOMAL_L31"/>
    <property type="match status" value="1"/>
</dbReference>
<comment type="subunit">
    <text evidence="3 6">Part of the 50S ribosomal subunit.</text>
</comment>
<evidence type="ECO:0000256" key="4">
    <source>
        <dbReference type="ARBA" id="ARBA00022980"/>
    </source>
</evidence>
<evidence type="ECO:0000313" key="7">
    <source>
        <dbReference type="EMBL" id="KYG66774.1"/>
    </source>
</evidence>
<dbReference type="PANTHER" id="PTHR33280">
    <property type="entry name" value="50S RIBOSOMAL PROTEIN L31, CHLOROPLASTIC"/>
    <property type="match status" value="1"/>
</dbReference>
<keyword evidence="5 6" id="KW-0687">Ribonucleoprotein</keyword>
<dbReference type="EMBL" id="LUKE01000001">
    <property type="protein sequence ID" value="KYG66774.1"/>
    <property type="molecule type" value="Genomic_DNA"/>
</dbReference>
<evidence type="ECO:0000256" key="3">
    <source>
        <dbReference type="ARBA" id="ARBA00011838"/>
    </source>
</evidence>
<dbReference type="NCBIfam" id="TIGR00105">
    <property type="entry name" value="L31"/>
    <property type="match status" value="1"/>
</dbReference>
<dbReference type="OrthoDB" id="5295635at2"/>
<evidence type="ECO:0000256" key="1">
    <source>
        <dbReference type="ARBA" id="ARBA00008196"/>
    </source>
</evidence>
<dbReference type="PRINTS" id="PR01249">
    <property type="entry name" value="RIBOSOMALL31"/>
</dbReference>
<name>A0A150WR21_BDEBC</name>
<dbReference type="Pfam" id="PF01197">
    <property type="entry name" value="Ribosomal_L31"/>
    <property type="match status" value="1"/>
</dbReference>
<dbReference type="HAMAP" id="MF_00502">
    <property type="entry name" value="Ribosomal_bL31_2"/>
    <property type="match status" value="1"/>
</dbReference>
<dbReference type="InterPro" id="IPR034704">
    <property type="entry name" value="Ribosomal_bL28/bL31-like_sf"/>
</dbReference>
<dbReference type="GO" id="GO:0005840">
    <property type="term" value="C:ribosome"/>
    <property type="evidence" value="ECO:0007669"/>
    <property type="project" value="UniProtKB-KW"/>
</dbReference>
<dbReference type="SUPFAM" id="SSF143800">
    <property type="entry name" value="L28p-like"/>
    <property type="match status" value="1"/>
</dbReference>
<gene>
    <name evidence="6" type="primary">rpmE2</name>
    <name evidence="7" type="ORF">AZI86_06955</name>
</gene>
<dbReference type="RefSeq" id="WP_061834352.1">
    <property type="nucleotide sequence ID" value="NZ_LUKE01000001.1"/>
</dbReference>
<sequence length="81" mass="9510">MKQNIHPKVNTVVFKDISCDFSFLGTSTLHSNEKVKWEDGQEYPLIKVEISSESHPFYTGKQRVMDTEGRIDRFKKRYGKK</sequence>
<proteinExistence type="inferred from homology"/>
<comment type="similarity">
    <text evidence="1 6">Belongs to the bacterial ribosomal protein bL31 family. Type B subfamily.</text>
</comment>
<dbReference type="Gene3D" id="4.10.830.30">
    <property type="entry name" value="Ribosomal protein L31"/>
    <property type="match status" value="1"/>
</dbReference>
<dbReference type="GO" id="GO:1990904">
    <property type="term" value="C:ribonucleoprotein complex"/>
    <property type="evidence" value="ECO:0007669"/>
    <property type="project" value="UniProtKB-KW"/>
</dbReference>
<evidence type="ECO:0000256" key="5">
    <source>
        <dbReference type="ARBA" id="ARBA00023274"/>
    </source>
</evidence>
<dbReference type="InterPro" id="IPR027493">
    <property type="entry name" value="Ribosomal_bL31_B"/>
</dbReference>
<reference evidence="7 8" key="1">
    <citation type="submission" date="2016-03" db="EMBL/GenBank/DDBJ databases">
        <authorList>
            <person name="Ploux O."/>
        </authorList>
    </citation>
    <scope>NUCLEOTIDE SEQUENCE [LARGE SCALE GENOMIC DNA]</scope>
    <source>
        <strain evidence="7 8">R0</strain>
    </source>
</reference>
<protein>
    <recommendedName>
        <fullName evidence="6">Large ribosomal subunit protein bL31B</fullName>
    </recommendedName>
</protein>
<dbReference type="InterPro" id="IPR042105">
    <property type="entry name" value="Ribosomal_bL31_sf"/>
</dbReference>
<dbReference type="Proteomes" id="UP000075320">
    <property type="component" value="Unassembled WGS sequence"/>
</dbReference>
<evidence type="ECO:0000256" key="2">
    <source>
        <dbReference type="ARBA" id="ARBA00009296"/>
    </source>
</evidence>
<dbReference type="GO" id="GO:0003735">
    <property type="term" value="F:structural constituent of ribosome"/>
    <property type="evidence" value="ECO:0007669"/>
    <property type="project" value="InterPro"/>
</dbReference>
<comment type="similarity">
    <text evidence="2">Belongs to the bacterial ribosomal protein bL31 family. Type A subfamily.</text>
</comment>
<dbReference type="GO" id="GO:0006412">
    <property type="term" value="P:translation"/>
    <property type="evidence" value="ECO:0007669"/>
    <property type="project" value="UniProtKB-UniRule"/>
</dbReference>
<dbReference type="PANTHER" id="PTHR33280:SF6">
    <property type="entry name" value="LARGE RIBOSOMAL SUBUNIT PROTEIN BL31A"/>
    <property type="match status" value="1"/>
</dbReference>
<accession>A0A150WR21</accession>
<dbReference type="NCBIfam" id="NF002462">
    <property type="entry name" value="PRK01678.1"/>
    <property type="match status" value="1"/>
</dbReference>
<organism evidence="7 8">
    <name type="scientific">Bdellovibrio bacteriovorus</name>
    <dbReference type="NCBI Taxonomy" id="959"/>
    <lineage>
        <taxon>Bacteria</taxon>
        <taxon>Pseudomonadati</taxon>
        <taxon>Bdellovibrionota</taxon>
        <taxon>Bdellovibrionia</taxon>
        <taxon>Bdellovibrionales</taxon>
        <taxon>Pseudobdellovibrionaceae</taxon>
        <taxon>Bdellovibrio</taxon>
    </lineage>
</organism>
<evidence type="ECO:0000313" key="8">
    <source>
        <dbReference type="Proteomes" id="UP000075320"/>
    </source>
</evidence>
<keyword evidence="8" id="KW-1185">Reference proteome</keyword>
<dbReference type="AlphaFoldDB" id="A0A150WR21"/>
<dbReference type="InterPro" id="IPR002150">
    <property type="entry name" value="Ribosomal_bL31"/>
</dbReference>